<name>A0A2Z5J6J7_STRAR</name>
<proteinExistence type="inferred from homology"/>
<dbReference type="InterPro" id="IPR010071">
    <property type="entry name" value="AA_adenyl_dom"/>
</dbReference>
<comment type="similarity">
    <text evidence="2">Belongs to the ATP-dependent AMP-binding enzyme family.</text>
</comment>
<dbReference type="Proteomes" id="UP000252698">
    <property type="component" value="Chromosome"/>
</dbReference>
<dbReference type="InterPro" id="IPR045851">
    <property type="entry name" value="AMP-bd_C_sf"/>
</dbReference>
<sequence length="683" mass="73629">MSNLLEDQDGTYRVVVNAENQHALWPEFADVPAGWDTAFGPAGRAECLDYVEVNWSTMTPTSLAAQLDQADRGRATKDNATTRLGDTITEQFAEQVRRRADATALRFRGEGLTYAELDERADRLARRLRGLGVGEESVVGVCFERSFEMVIALVAILKAGGAYLPVHPTEPQERFCYMLGRAGAQVLLTHGPLIDRIPEVDATVVNVDDPVEPTSIDADLPAPRAAADSLAYVCYTSGSTGQPKGVSVTHQGVCRLVRDGDYADFGPDETFLQLCALTFDPATFEIWGALLNGGRLVIHEPGTLSLPDLAECIKREGVSTLWLTTGLFHRMVDGHLDDLVGLRQLLAGGDVLSPAHINRVRQAHPHVRLVNGYGPTENTCFTTCHNVQEPVGETVPIGRAITGTRVYVLDEKLRPVPDGEWGQLYTAGEGLARGYLGDARKTAQQFLPDLSRSGERMYSVGDVVRVGADGALEFRGRSDDQVKVGGYRVELGEIVAALAGQPGVKEAVVIIRQDGPGGEKALVAYVVPEGDDETLVPDLRVALRERLPRHMNPAAIVVMGRFPLTRNGKIDRAALPAPDLVPREVDSEYEAPRTPVEGLLADLVADALGVEQVGVHDDFFELGGNSLIATDLLSQIRKALAVDVPATRLFFENPTVAGLAELVETTTAAAPAENAAENEQAAT</sequence>
<gene>
    <name evidence="6" type="ORF">C5746_01560</name>
</gene>
<feature type="domain" description="Carrier" evidence="5">
    <location>
        <begin position="591"/>
        <end position="667"/>
    </location>
</feature>
<dbReference type="InterPro" id="IPR006162">
    <property type="entry name" value="Ppantetheine_attach_site"/>
</dbReference>
<dbReference type="GeneID" id="95517275"/>
<evidence type="ECO:0000313" key="7">
    <source>
        <dbReference type="Proteomes" id="UP000252698"/>
    </source>
</evidence>
<dbReference type="PANTHER" id="PTHR45527">
    <property type="entry name" value="NONRIBOSOMAL PEPTIDE SYNTHETASE"/>
    <property type="match status" value="1"/>
</dbReference>
<dbReference type="PROSITE" id="PS00012">
    <property type="entry name" value="PHOSPHOPANTETHEINE"/>
    <property type="match status" value="1"/>
</dbReference>
<dbReference type="GO" id="GO:0005737">
    <property type="term" value="C:cytoplasm"/>
    <property type="evidence" value="ECO:0007669"/>
    <property type="project" value="TreeGrafter"/>
</dbReference>
<dbReference type="EMBL" id="CP027306">
    <property type="protein sequence ID" value="AXE75880.1"/>
    <property type="molecule type" value="Genomic_DNA"/>
</dbReference>
<dbReference type="Gene3D" id="3.30.300.30">
    <property type="match status" value="1"/>
</dbReference>
<dbReference type="InterPro" id="IPR009081">
    <property type="entry name" value="PP-bd_ACP"/>
</dbReference>
<organism evidence="6 7">
    <name type="scientific">Streptomyces atratus</name>
    <dbReference type="NCBI Taxonomy" id="1893"/>
    <lineage>
        <taxon>Bacteria</taxon>
        <taxon>Bacillati</taxon>
        <taxon>Actinomycetota</taxon>
        <taxon>Actinomycetes</taxon>
        <taxon>Kitasatosporales</taxon>
        <taxon>Streptomycetaceae</taxon>
        <taxon>Streptomyces</taxon>
    </lineage>
</organism>
<dbReference type="SMART" id="SM00923">
    <property type="entry name" value="MbtH"/>
    <property type="match status" value="1"/>
</dbReference>
<dbReference type="Pfam" id="PF03621">
    <property type="entry name" value="MbtH"/>
    <property type="match status" value="1"/>
</dbReference>
<dbReference type="SMART" id="SM00823">
    <property type="entry name" value="PKS_PP"/>
    <property type="match status" value="1"/>
</dbReference>
<dbReference type="Gene3D" id="2.30.38.10">
    <property type="entry name" value="Luciferase, Domain 3"/>
    <property type="match status" value="1"/>
</dbReference>
<dbReference type="InterPro" id="IPR025110">
    <property type="entry name" value="AMP-bd_C"/>
</dbReference>
<dbReference type="GO" id="GO:0043041">
    <property type="term" value="P:amino acid activation for nonribosomal peptide biosynthetic process"/>
    <property type="evidence" value="ECO:0007669"/>
    <property type="project" value="TreeGrafter"/>
</dbReference>
<evidence type="ECO:0000259" key="5">
    <source>
        <dbReference type="PROSITE" id="PS50075"/>
    </source>
</evidence>
<evidence type="ECO:0000256" key="3">
    <source>
        <dbReference type="ARBA" id="ARBA00022450"/>
    </source>
</evidence>
<dbReference type="KEGG" id="sata:C5746_01560"/>
<keyword evidence="4" id="KW-0597">Phosphoprotein</keyword>
<reference evidence="6 7" key="1">
    <citation type="journal article" date="2018" name="Front. Microbiol.">
        <title>Genome Sequencing of Streptomyces atratus SCSIOZH16 and Activation Production of Nocardamine via Metabolic Engineering.</title>
        <authorList>
            <person name="Li Y."/>
            <person name="Zhang C."/>
            <person name="Liu C."/>
            <person name="Ju J."/>
            <person name="Ma J."/>
        </authorList>
    </citation>
    <scope>NUCLEOTIDE SEQUENCE [LARGE SCALE GENOMIC DNA]</scope>
    <source>
        <strain evidence="6 7">SCSIO_ZH16</strain>
    </source>
</reference>
<dbReference type="PROSITE" id="PS00455">
    <property type="entry name" value="AMP_BINDING"/>
    <property type="match status" value="1"/>
</dbReference>
<dbReference type="Pfam" id="PF00550">
    <property type="entry name" value="PP-binding"/>
    <property type="match status" value="1"/>
</dbReference>
<dbReference type="GO" id="GO:0031177">
    <property type="term" value="F:phosphopantetheine binding"/>
    <property type="evidence" value="ECO:0007669"/>
    <property type="project" value="InterPro"/>
</dbReference>
<evidence type="ECO:0000256" key="4">
    <source>
        <dbReference type="ARBA" id="ARBA00022553"/>
    </source>
</evidence>
<dbReference type="InterPro" id="IPR005153">
    <property type="entry name" value="MbtH-like_dom"/>
</dbReference>
<evidence type="ECO:0000313" key="6">
    <source>
        <dbReference type="EMBL" id="AXE75880.1"/>
    </source>
</evidence>
<dbReference type="Gene3D" id="3.90.820.10">
    <property type="entry name" value="Structural Genomics, Unknown Function 30-nov-00 1gh9 Mol_id"/>
    <property type="match status" value="1"/>
</dbReference>
<dbReference type="FunFam" id="1.10.1200.10:FF:000016">
    <property type="entry name" value="Non-ribosomal peptide synthase"/>
    <property type="match status" value="1"/>
</dbReference>
<keyword evidence="3" id="KW-0596">Phosphopantetheine</keyword>
<dbReference type="PANTHER" id="PTHR45527:SF1">
    <property type="entry name" value="FATTY ACID SYNTHASE"/>
    <property type="match status" value="1"/>
</dbReference>
<dbReference type="FunFam" id="3.30.300.30:FF:000010">
    <property type="entry name" value="Enterobactin synthetase component F"/>
    <property type="match status" value="1"/>
</dbReference>
<dbReference type="GO" id="GO:0017000">
    <property type="term" value="P:antibiotic biosynthetic process"/>
    <property type="evidence" value="ECO:0007669"/>
    <property type="project" value="UniProtKB-ARBA"/>
</dbReference>
<dbReference type="InterPro" id="IPR036736">
    <property type="entry name" value="ACP-like_sf"/>
</dbReference>
<evidence type="ECO:0000256" key="2">
    <source>
        <dbReference type="ARBA" id="ARBA00006432"/>
    </source>
</evidence>
<dbReference type="NCBIfam" id="TIGR01733">
    <property type="entry name" value="AA-adenyl-dom"/>
    <property type="match status" value="1"/>
</dbReference>
<dbReference type="Pfam" id="PF00501">
    <property type="entry name" value="AMP-binding"/>
    <property type="match status" value="1"/>
</dbReference>
<dbReference type="FunFam" id="3.40.50.980:FF:000001">
    <property type="entry name" value="Non-ribosomal peptide synthetase"/>
    <property type="match status" value="1"/>
</dbReference>
<dbReference type="InterPro" id="IPR020845">
    <property type="entry name" value="AMP-binding_CS"/>
</dbReference>
<dbReference type="AlphaFoldDB" id="A0A2Z5J6J7"/>
<protein>
    <submittedName>
        <fullName evidence="6">Thioester reductase</fullName>
    </submittedName>
</protein>
<comment type="cofactor">
    <cofactor evidence="1">
        <name>pantetheine 4'-phosphate</name>
        <dbReference type="ChEBI" id="CHEBI:47942"/>
    </cofactor>
</comment>
<dbReference type="SUPFAM" id="SSF47336">
    <property type="entry name" value="ACP-like"/>
    <property type="match status" value="1"/>
</dbReference>
<accession>A0A2Z5J6J7</accession>
<dbReference type="GO" id="GO:0044550">
    <property type="term" value="P:secondary metabolite biosynthetic process"/>
    <property type="evidence" value="ECO:0007669"/>
    <property type="project" value="TreeGrafter"/>
</dbReference>
<dbReference type="GO" id="GO:0072330">
    <property type="term" value="P:monocarboxylic acid biosynthetic process"/>
    <property type="evidence" value="ECO:0007669"/>
    <property type="project" value="UniProtKB-ARBA"/>
</dbReference>
<dbReference type="InterPro" id="IPR000873">
    <property type="entry name" value="AMP-dep_synth/lig_dom"/>
</dbReference>
<dbReference type="Pfam" id="PF13193">
    <property type="entry name" value="AMP-binding_C"/>
    <property type="match status" value="1"/>
</dbReference>
<dbReference type="InterPro" id="IPR020806">
    <property type="entry name" value="PKS_PP-bd"/>
</dbReference>
<dbReference type="RefSeq" id="WP_114242549.1">
    <property type="nucleotide sequence ID" value="NZ_CP027306.1"/>
</dbReference>
<dbReference type="Gene3D" id="1.10.1200.10">
    <property type="entry name" value="ACP-like"/>
    <property type="match status" value="1"/>
</dbReference>
<dbReference type="Gene3D" id="3.40.50.980">
    <property type="match status" value="2"/>
</dbReference>
<evidence type="ECO:0000256" key="1">
    <source>
        <dbReference type="ARBA" id="ARBA00001957"/>
    </source>
</evidence>
<dbReference type="PROSITE" id="PS50075">
    <property type="entry name" value="CARRIER"/>
    <property type="match status" value="1"/>
</dbReference>
<dbReference type="InterPro" id="IPR038020">
    <property type="entry name" value="MbtH-like_sf"/>
</dbReference>
<dbReference type="SUPFAM" id="SSF160582">
    <property type="entry name" value="MbtH-like"/>
    <property type="match status" value="1"/>
</dbReference>
<dbReference type="SUPFAM" id="SSF56801">
    <property type="entry name" value="Acetyl-CoA synthetase-like"/>
    <property type="match status" value="1"/>
</dbReference>
<dbReference type="CDD" id="cd12117">
    <property type="entry name" value="A_NRPS_Srf_like"/>
    <property type="match status" value="1"/>
</dbReference>